<dbReference type="PANTHER" id="PTHR42924:SF3">
    <property type="entry name" value="POLYMERASE_HISTIDINOL PHOSPHATASE N-TERMINAL DOMAIN-CONTAINING PROTEIN"/>
    <property type="match status" value="1"/>
</dbReference>
<dbReference type="PANTHER" id="PTHR42924">
    <property type="entry name" value="EXONUCLEASE"/>
    <property type="match status" value="1"/>
</dbReference>
<dbReference type="CDD" id="cd07432">
    <property type="entry name" value="PHP_HisPPase"/>
    <property type="match status" value="1"/>
</dbReference>
<reference evidence="2" key="1">
    <citation type="submission" date="2015-09" db="EMBL/GenBank/DDBJ databases">
        <authorList>
            <consortium name="Pathogen Informatics"/>
        </authorList>
    </citation>
    <scope>NUCLEOTIDE SEQUENCE</scope>
    <source>
        <strain evidence="2">2789STDY5834896</strain>
    </source>
</reference>
<evidence type="ECO:0000313" key="2">
    <source>
        <dbReference type="EMBL" id="SCJ77108.1"/>
    </source>
</evidence>
<evidence type="ECO:0000259" key="1">
    <source>
        <dbReference type="SMART" id="SM00481"/>
    </source>
</evidence>
<dbReference type="Gene3D" id="3.20.20.140">
    <property type="entry name" value="Metal-dependent hydrolases"/>
    <property type="match status" value="1"/>
</dbReference>
<dbReference type="SUPFAM" id="SSF89550">
    <property type="entry name" value="PHP domain-like"/>
    <property type="match status" value="1"/>
</dbReference>
<dbReference type="AlphaFoldDB" id="A0A1C6J572"/>
<dbReference type="InterPro" id="IPR052018">
    <property type="entry name" value="PHP_domain"/>
</dbReference>
<feature type="domain" description="Polymerase/histidinol phosphatase N-terminal" evidence="1">
    <location>
        <begin position="9"/>
        <end position="77"/>
    </location>
</feature>
<dbReference type="InterPro" id="IPR016195">
    <property type="entry name" value="Pol/histidinol_Pase-like"/>
</dbReference>
<proteinExistence type="predicted"/>
<dbReference type="GO" id="GO:0004534">
    <property type="term" value="F:5'-3' RNA exonuclease activity"/>
    <property type="evidence" value="ECO:0007669"/>
    <property type="project" value="TreeGrafter"/>
</dbReference>
<dbReference type="InterPro" id="IPR003141">
    <property type="entry name" value="Pol/His_phosphatase_N"/>
</dbReference>
<gene>
    <name evidence="2" type="ORF">SAMEA3545359_01917</name>
</gene>
<accession>A0A1C6J572</accession>
<organism evidence="2">
    <name type="scientific">uncultured Anaerotruncus sp</name>
    <dbReference type="NCBI Taxonomy" id="905011"/>
    <lineage>
        <taxon>Bacteria</taxon>
        <taxon>Bacillati</taxon>
        <taxon>Bacillota</taxon>
        <taxon>Clostridia</taxon>
        <taxon>Eubacteriales</taxon>
        <taxon>Oscillospiraceae</taxon>
        <taxon>Anaerotruncus</taxon>
        <taxon>environmental samples</taxon>
    </lineage>
</organism>
<dbReference type="SMART" id="SM00481">
    <property type="entry name" value="POLIIIAc"/>
    <property type="match status" value="1"/>
</dbReference>
<sequence>MGAGRLARYDLHLHSCLSPCGDDEMTPATIVGLAKLGGLDFIALTDHNTVKNCPYALEAGRFYDLPVIPGMELCTREEVHVVCLFDSLPGALAFGDAVYEKLPDIANDEEIFGHQYICNTDDEVVGKLDKLLINACDISIYDAVPMAARFGGIAYPAHVDKSANSVLSNLGFLDADMGFTIAELADIAKAPDLLQRGLLPPDIKTITNSDAHYAKDIKNPARPEYLPSEIAGLLERLLKTA</sequence>
<name>A0A1C6J572_9FIRM</name>
<dbReference type="EMBL" id="FMHG01000001">
    <property type="protein sequence ID" value="SCJ77108.1"/>
    <property type="molecule type" value="Genomic_DNA"/>
</dbReference>
<protein>
    <submittedName>
        <fullName evidence="2">PHP domain</fullName>
    </submittedName>
</protein>
<dbReference type="GO" id="GO:0035312">
    <property type="term" value="F:5'-3' DNA exonuclease activity"/>
    <property type="evidence" value="ECO:0007669"/>
    <property type="project" value="TreeGrafter"/>
</dbReference>